<evidence type="ECO:0000313" key="3">
    <source>
        <dbReference type="Proteomes" id="UP001295684"/>
    </source>
</evidence>
<protein>
    <submittedName>
        <fullName evidence="2">Uncharacterized protein</fullName>
    </submittedName>
</protein>
<keyword evidence="1" id="KW-1133">Transmembrane helix</keyword>
<dbReference type="AlphaFoldDB" id="A0AAD2D325"/>
<name>A0AAD2D325_EUPCR</name>
<comment type="caution">
    <text evidence="2">The sequence shown here is derived from an EMBL/GenBank/DDBJ whole genome shotgun (WGS) entry which is preliminary data.</text>
</comment>
<accession>A0AAD2D325</accession>
<evidence type="ECO:0000313" key="2">
    <source>
        <dbReference type="EMBL" id="CAI2377813.1"/>
    </source>
</evidence>
<keyword evidence="1" id="KW-0472">Membrane</keyword>
<organism evidence="2 3">
    <name type="scientific">Euplotes crassus</name>
    <dbReference type="NCBI Taxonomy" id="5936"/>
    <lineage>
        <taxon>Eukaryota</taxon>
        <taxon>Sar</taxon>
        <taxon>Alveolata</taxon>
        <taxon>Ciliophora</taxon>
        <taxon>Intramacronucleata</taxon>
        <taxon>Spirotrichea</taxon>
        <taxon>Hypotrichia</taxon>
        <taxon>Euplotida</taxon>
        <taxon>Euplotidae</taxon>
        <taxon>Moneuplotes</taxon>
    </lineage>
</organism>
<sequence length="272" mass="31281">MERSKNAMTNPTLSQSQALEISQITTKEKAIMNKETYVHKKIIFSIIGEFNGVLLLWGNFLRSNSEFRHLANLKICIPEDTDLSIDPGDADHFRSFDKFLKTLQLRDCKELLLYKLNFLNKSPVGLGSYIRYLSKPLSFVTKEFQLVSTNLGPKDISKILLCCRHLEEVVLSQCVIAFQTKKIPKVSHIKLKKIILSCCQLKEPSFLDLSSTIYEHILKLVLESCFKASLESFQYYEYSSDYLDPKQITEKFQLNPTQISLEDNTLTIDFST</sequence>
<dbReference type="SUPFAM" id="SSF52047">
    <property type="entry name" value="RNI-like"/>
    <property type="match status" value="1"/>
</dbReference>
<dbReference type="Proteomes" id="UP001295684">
    <property type="component" value="Unassembled WGS sequence"/>
</dbReference>
<feature type="transmembrane region" description="Helical" evidence="1">
    <location>
        <begin position="42"/>
        <end position="60"/>
    </location>
</feature>
<evidence type="ECO:0000256" key="1">
    <source>
        <dbReference type="SAM" id="Phobius"/>
    </source>
</evidence>
<keyword evidence="3" id="KW-1185">Reference proteome</keyword>
<reference evidence="2" key="1">
    <citation type="submission" date="2023-07" db="EMBL/GenBank/DDBJ databases">
        <authorList>
            <consortium name="AG Swart"/>
            <person name="Singh M."/>
            <person name="Singh A."/>
            <person name="Seah K."/>
            <person name="Emmerich C."/>
        </authorList>
    </citation>
    <scope>NUCLEOTIDE SEQUENCE</scope>
    <source>
        <strain evidence="2">DP1</strain>
    </source>
</reference>
<keyword evidence="1" id="KW-0812">Transmembrane</keyword>
<dbReference type="EMBL" id="CAMPGE010019481">
    <property type="protein sequence ID" value="CAI2377813.1"/>
    <property type="molecule type" value="Genomic_DNA"/>
</dbReference>
<gene>
    <name evidence="2" type="ORF">ECRASSUSDP1_LOCUS19203</name>
</gene>
<proteinExistence type="predicted"/>